<dbReference type="AlphaFoldDB" id="A0A0F8X9S3"/>
<organism evidence="1">
    <name type="scientific">marine sediment metagenome</name>
    <dbReference type="NCBI Taxonomy" id="412755"/>
    <lineage>
        <taxon>unclassified sequences</taxon>
        <taxon>metagenomes</taxon>
        <taxon>ecological metagenomes</taxon>
    </lineage>
</organism>
<evidence type="ECO:0000313" key="1">
    <source>
        <dbReference type="EMBL" id="KKK65558.1"/>
    </source>
</evidence>
<protein>
    <submittedName>
        <fullName evidence="1">Uncharacterized protein</fullName>
    </submittedName>
</protein>
<name>A0A0F8X9S3_9ZZZZ</name>
<proteinExistence type="predicted"/>
<comment type="caution">
    <text evidence="1">The sequence shown here is derived from an EMBL/GenBank/DDBJ whole genome shotgun (WGS) entry which is preliminary data.</text>
</comment>
<gene>
    <name evidence="1" type="ORF">LCGC14_2972920</name>
</gene>
<dbReference type="EMBL" id="LAZR01060496">
    <property type="protein sequence ID" value="KKK65558.1"/>
    <property type="molecule type" value="Genomic_DNA"/>
</dbReference>
<accession>A0A0F8X9S3</accession>
<sequence>MSIGIGGKLFGKGFEFFIGYKEYRHSLAILKISSGDLDDKLDFCFLSVEVAIRWC</sequence>
<reference evidence="1" key="1">
    <citation type="journal article" date="2015" name="Nature">
        <title>Complex archaea that bridge the gap between prokaryotes and eukaryotes.</title>
        <authorList>
            <person name="Spang A."/>
            <person name="Saw J.H."/>
            <person name="Jorgensen S.L."/>
            <person name="Zaremba-Niedzwiedzka K."/>
            <person name="Martijn J."/>
            <person name="Lind A.E."/>
            <person name="van Eijk R."/>
            <person name="Schleper C."/>
            <person name="Guy L."/>
            <person name="Ettema T.J."/>
        </authorList>
    </citation>
    <scope>NUCLEOTIDE SEQUENCE</scope>
</reference>